<organism evidence="2 3">
    <name type="scientific">Anthostomella pinea</name>
    <dbReference type="NCBI Taxonomy" id="933095"/>
    <lineage>
        <taxon>Eukaryota</taxon>
        <taxon>Fungi</taxon>
        <taxon>Dikarya</taxon>
        <taxon>Ascomycota</taxon>
        <taxon>Pezizomycotina</taxon>
        <taxon>Sordariomycetes</taxon>
        <taxon>Xylariomycetidae</taxon>
        <taxon>Xylariales</taxon>
        <taxon>Xylariaceae</taxon>
        <taxon>Anthostomella</taxon>
    </lineage>
</organism>
<dbReference type="Gene3D" id="6.10.110.10">
    <property type="match status" value="1"/>
</dbReference>
<protein>
    <submittedName>
        <fullName evidence="2">Uu.00g140450.m01.CDS01</fullName>
    </submittedName>
</protein>
<evidence type="ECO:0000256" key="1">
    <source>
        <dbReference type="SAM" id="Phobius"/>
    </source>
</evidence>
<dbReference type="Proteomes" id="UP001295740">
    <property type="component" value="Unassembled WGS sequence"/>
</dbReference>
<name>A0AAI8YLE8_9PEZI</name>
<dbReference type="AlphaFoldDB" id="A0AAI8YLE8"/>
<dbReference type="InterPro" id="IPR038213">
    <property type="entry name" value="IFI6/IFI27-like_sf"/>
</dbReference>
<keyword evidence="1" id="KW-1133">Transmembrane helix</keyword>
<feature type="transmembrane region" description="Helical" evidence="1">
    <location>
        <begin position="286"/>
        <end position="306"/>
    </location>
</feature>
<reference evidence="2" key="1">
    <citation type="submission" date="2023-10" db="EMBL/GenBank/DDBJ databases">
        <authorList>
            <person name="Hackl T."/>
        </authorList>
    </citation>
    <scope>NUCLEOTIDE SEQUENCE</scope>
</reference>
<evidence type="ECO:0000313" key="2">
    <source>
        <dbReference type="EMBL" id="CAJ2509019.1"/>
    </source>
</evidence>
<comment type="caution">
    <text evidence="2">The sequence shown here is derived from an EMBL/GenBank/DDBJ whole genome shotgun (WGS) entry which is preliminary data.</text>
</comment>
<accession>A0AAI8YLE8</accession>
<keyword evidence="3" id="KW-1185">Reference proteome</keyword>
<gene>
    <name evidence="2" type="ORF">KHLLAP_LOCUS9487</name>
</gene>
<keyword evidence="1" id="KW-0472">Membrane</keyword>
<evidence type="ECO:0000313" key="3">
    <source>
        <dbReference type="Proteomes" id="UP001295740"/>
    </source>
</evidence>
<feature type="transmembrane region" description="Helical" evidence="1">
    <location>
        <begin position="326"/>
        <end position="350"/>
    </location>
</feature>
<feature type="transmembrane region" description="Helical" evidence="1">
    <location>
        <begin position="250"/>
        <end position="274"/>
    </location>
</feature>
<dbReference type="EMBL" id="CAUWAG010000012">
    <property type="protein sequence ID" value="CAJ2509019.1"/>
    <property type="molecule type" value="Genomic_DNA"/>
</dbReference>
<proteinExistence type="predicted"/>
<sequence length="352" mass="38592">MARFSCHHDAARYGTVPKAVLAQLPFEGSTRSRCPDCRTSTPEGLQFLLERMLDPRFEAPTSRERLLQYLFDRAASQRRSPAFKEHWPTLQKCWASTSIRLASMDQINYVCQEIRTKYGAGLEKQTFVELGDAICRDHGVDQGLDKTGDVAETFDAFVVQLNNMKHNIENIGQFESFCTSAAKMAELRKVTVETFEQLGKAREKCGTSKKTATARPGSSGSVWELGDLALLLVDRLVVWDSEDLVVCEDVYWALVMWAILFTAAVTLGLCMGFGSGGVVADTNKPFYIYYSLASSIAAAFQPAAYGGFTPAGGLFATLTSLAMLGILAPAIALVGAMVALLPGYLTFIYVHD</sequence>
<keyword evidence="1" id="KW-0812">Transmembrane</keyword>